<comment type="subcellular location">
    <subcellularLocation>
        <location evidence="2">Cytoplasm</location>
    </subcellularLocation>
    <subcellularLocation>
        <location evidence="1">Nucleus</location>
    </subcellularLocation>
</comment>
<dbReference type="Proteomes" id="UP000095038">
    <property type="component" value="Unassembled WGS sequence"/>
</dbReference>
<evidence type="ECO:0000256" key="5">
    <source>
        <dbReference type="ARBA" id="ARBA00022927"/>
    </source>
</evidence>
<feature type="region of interest" description="Disordered" evidence="7">
    <location>
        <begin position="1088"/>
        <end position="1112"/>
    </location>
</feature>
<dbReference type="InParanoid" id="A0A1D2VF50"/>
<dbReference type="Pfam" id="PF03810">
    <property type="entry name" value="IBN_N"/>
    <property type="match status" value="1"/>
</dbReference>
<dbReference type="FunCoup" id="A0A1D2VF50">
    <property type="interactions" value="1352"/>
</dbReference>
<dbReference type="Gene3D" id="1.25.10.10">
    <property type="entry name" value="Leucine-rich Repeat Variant"/>
    <property type="match status" value="1"/>
</dbReference>
<dbReference type="PANTHER" id="PTHR10997">
    <property type="entry name" value="IMPORTIN-7, 8, 11"/>
    <property type="match status" value="1"/>
</dbReference>
<dbReference type="InterPro" id="IPR001494">
    <property type="entry name" value="Importin-beta_N"/>
</dbReference>
<dbReference type="GO" id="GO:0006606">
    <property type="term" value="P:protein import into nucleus"/>
    <property type="evidence" value="ECO:0007669"/>
    <property type="project" value="TreeGrafter"/>
</dbReference>
<keyword evidence="4" id="KW-0963">Cytoplasm</keyword>
<accession>A0A1D2VF50</accession>
<dbReference type="GO" id="GO:0005829">
    <property type="term" value="C:cytosol"/>
    <property type="evidence" value="ECO:0007669"/>
    <property type="project" value="TreeGrafter"/>
</dbReference>
<proteinExistence type="predicted"/>
<dbReference type="InterPro" id="IPR011989">
    <property type="entry name" value="ARM-like"/>
</dbReference>
<dbReference type="PANTHER" id="PTHR10997:SF18">
    <property type="entry name" value="D-IMPORTIN 7_RANBP7"/>
    <property type="match status" value="1"/>
</dbReference>
<dbReference type="EMBL" id="KV454483">
    <property type="protein sequence ID" value="ODV60097.1"/>
    <property type="molecule type" value="Genomic_DNA"/>
</dbReference>
<dbReference type="STRING" id="1344418.A0A1D2VF50"/>
<evidence type="ECO:0000256" key="7">
    <source>
        <dbReference type="SAM" id="MobiDB-lite"/>
    </source>
</evidence>
<evidence type="ECO:0000256" key="3">
    <source>
        <dbReference type="ARBA" id="ARBA00022448"/>
    </source>
</evidence>
<name>A0A1D2VF50_9ASCO</name>
<dbReference type="SUPFAM" id="SSF48371">
    <property type="entry name" value="ARM repeat"/>
    <property type="match status" value="1"/>
</dbReference>
<dbReference type="SMART" id="SM00913">
    <property type="entry name" value="IBN_N"/>
    <property type="match status" value="1"/>
</dbReference>
<sequence>MDLKVLHDCFAGTLQPDESIRDQAERSLKNFLTTQPNFLSSCISLIALSDNQINEFIKHSTSIYLKNQIKKNWEYTDSNPPSKSSKSSIIIPSEEKQLIKSNLLNLLLSDQFSIDYNSSSNNHIKAQILVCLLHIISLEYPNDWPNLLNDAVSLLNNSLDEQNKLFIGLYCFKEIMRHYRWKGNSTRSESLDPIIHNVFPILIDLANTILNSTNSIPNDVNNINLINKFNQNGELIRLIIKTFKFVTFTDLPEPFQNIENVNSSLIFPWINLQLTVISKKLPLFIVNLSNEAKISNPWVKSQKWSFANLFNLLIRFCSSSKFKSHDYPTFKKNFVALILPEIIKIYFKLISDWCQDPVSSFMSNSCLYYLINLVDTSIVYPNTWKLISANLQDLIANFIYPLVIPTDEVINIFETDPNEYIHMRLDIFEETSDSPDFAAASFLVTLASKRPKSSLNLILEFIYNNLIDLQHQQQSNNGIETLDIAKNREGLLRILSSISFILTNENSEYLSQMESFFNQLVLHNLNSEFGFLKARTLKVLSSFSSIEFTDSSIIELIYQGIIKDFNLDKLRQNSLSQNNPNNNGLNQNDDSDEGTLVIQLESSLAMQAFIQNESFKILLEKDVILIVQRLLILSDKIDTDSISAVMQELVEQFFEQLQPFGAQLVNRLSEQFIGIIVGNNNVDLNYLQDSKNLHDFEISPEYLNESSSDKQMVALGLLNTMVTILLSFENSQDSIENLLKYYSPVIKIILINGIDDYFAECFDLIENTSFLSRKIFSELWEIFDIIIMIFQIDKDSNTSLLYLDEIMPSLNNYFVYGFKELVDNKNFETINKFYLLYFIILNNGYEENIVGNLANYNKQINDIQDTRHLNINGISIACEFASKFMISLGNDCRQFIKDILVSFFLTLQRKLKNEYINDQDTFDEVQIINSISSYIKLDSKVNKLFKSYLANRKFSINFLNLILAGFMFDTVLTLEILTEFQFIEFFFQKLWFKSISKGTVRRVYDLKITLIGLLSLVNLDNHDILKFNLNLIMKDIRDNIVLVLGKLPKAINDLETKKKSYAADLSQSDFYSNEFGADEFVDVESVNESSKGGFNENDGAQNDENNDDNKDNLLFEIDEDDDLFEDPLSCNPLDNINIFEVFKTSLIGLRNKDENKYKEIFENGLTHDQITLLKDVLNV</sequence>
<dbReference type="AlphaFoldDB" id="A0A1D2VF50"/>
<evidence type="ECO:0000256" key="1">
    <source>
        <dbReference type="ARBA" id="ARBA00004123"/>
    </source>
</evidence>
<dbReference type="GO" id="GO:0031267">
    <property type="term" value="F:small GTPase binding"/>
    <property type="evidence" value="ECO:0007669"/>
    <property type="project" value="InterPro"/>
</dbReference>
<evidence type="ECO:0000256" key="2">
    <source>
        <dbReference type="ARBA" id="ARBA00004496"/>
    </source>
</evidence>
<keyword evidence="10" id="KW-1185">Reference proteome</keyword>
<dbReference type="RefSeq" id="XP_020046404.1">
    <property type="nucleotide sequence ID" value="XM_020193543.1"/>
</dbReference>
<dbReference type="GeneID" id="30967179"/>
<keyword evidence="5" id="KW-0653">Protein transport</keyword>
<evidence type="ECO:0000256" key="4">
    <source>
        <dbReference type="ARBA" id="ARBA00022490"/>
    </source>
</evidence>
<feature type="domain" description="Importin N-terminal" evidence="8">
    <location>
        <begin position="24"/>
        <end position="109"/>
    </location>
</feature>
<dbReference type="InterPro" id="IPR016024">
    <property type="entry name" value="ARM-type_fold"/>
</dbReference>
<keyword evidence="3" id="KW-0813">Transport</keyword>
<evidence type="ECO:0000256" key="6">
    <source>
        <dbReference type="ARBA" id="ARBA00023242"/>
    </source>
</evidence>
<reference evidence="10" key="1">
    <citation type="submission" date="2016-05" db="EMBL/GenBank/DDBJ databases">
        <title>Comparative genomics of biotechnologically important yeasts.</title>
        <authorList>
            <consortium name="DOE Joint Genome Institute"/>
            <person name="Riley R."/>
            <person name="Haridas S."/>
            <person name="Wolfe K.H."/>
            <person name="Lopes M.R."/>
            <person name="Hittinger C.T."/>
            <person name="Goker M."/>
            <person name="Salamov A."/>
            <person name="Wisecaver J."/>
            <person name="Long T.M."/>
            <person name="Aerts A.L."/>
            <person name="Barry K."/>
            <person name="Choi C."/>
            <person name="Clum A."/>
            <person name="Coughlan A.Y."/>
            <person name="Deshpande S."/>
            <person name="Douglass A.P."/>
            <person name="Hanson S.J."/>
            <person name="Klenk H.-P."/>
            <person name="Labutti K."/>
            <person name="Lapidus A."/>
            <person name="Lindquist E."/>
            <person name="Lipzen A."/>
            <person name="Meier-Kolthoff J.P."/>
            <person name="Ohm R.A."/>
            <person name="Otillar R.P."/>
            <person name="Pangilinan J."/>
            <person name="Peng Y."/>
            <person name="Rokas A."/>
            <person name="Rosa C.A."/>
            <person name="Scheuner C."/>
            <person name="Sibirny A.A."/>
            <person name="Slot J.C."/>
            <person name="Stielow J.B."/>
            <person name="Sun H."/>
            <person name="Kurtzman C.P."/>
            <person name="Blackwell M."/>
            <person name="Grigoriev I.V."/>
            <person name="Jeffries T.W."/>
        </authorList>
    </citation>
    <scope>NUCLEOTIDE SEQUENCE [LARGE SCALE GENOMIC DNA]</scope>
    <source>
        <strain evidence="10">DSM 1968</strain>
    </source>
</reference>
<dbReference type="GO" id="GO:0005635">
    <property type="term" value="C:nuclear envelope"/>
    <property type="evidence" value="ECO:0007669"/>
    <property type="project" value="TreeGrafter"/>
</dbReference>
<gene>
    <name evidence="9" type="ORF">ASCRUDRAFT_76608</name>
</gene>
<evidence type="ECO:0000259" key="8">
    <source>
        <dbReference type="PROSITE" id="PS50166"/>
    </source>
</evidence>
<evidence type="ECO:0000313" key="9">
    <source>
        <dbReference type="EMBL" id="ODV60097.1"/>
    </source>
</evidence>
<dbReference type="OrthoDB" id="760868at2759"/>
<organism evidence="9 10">
    <name type="scientific">Ascoidea rubescens DSM 1968</name>
    <dbReference type="NCBI Taxonomy" id="1344418"/>
    <lineage>
        <taxon>Eukaryota</taxon>
        <taxon>Fungi</taxon>
        <taxon>Dikarya</taxon>
        <taxon>Ascomycota</taxon>
        <taxon>Saccharomycotina</taxon>
        <taxon>Saccharomycetes</taxon>
        <taxon>Ascoideaceae</taxon>
        <taxon>Ascoidea</taxon>
    </lineage>
</organism>
<evidence type="ECO:0000313" key="10">
    <source>
        <dbReference type="Proteomes" id="UP000095038"/>
    </source>
</evidence>
<protein>
    <submittedName>
        <fullName evidence="9">ARM repeat-containing protein</fullName>
    </submittedName>
</protein>
<dbReference type="PROSITE" id="PS50166">
    <property type="entry name" value="IMPORTIN_B_NT"/>
    <property type="match status" value="1"/>
</dbReference>
<keyword evidence="6" id="KW-0539">Nucleus</keyword>